<keyword evidence="3" id="KW-1185">Reference proteome</keyword>
<accession>A0A2I0XAB7</accession>
<evidence type="ECO:0000256" key="1">
    <source>
        <dbReference type="SAM" id="MobiDB-lite"/>
    </source>
</evidence>
<gene>
    <name evidence="2" type="ORF">MA16_Dca017682</name>
</gene>
<name>A0A2I0XAB7_9ASPA</name>
<organism evidence="2 3">
    <name type="scientific">Dendrobium catenatum</name>
    <dbReference type="NCBI Taxonomy" id="906689"/>
    <lineage>
        <taxon>Eukaryota</taxon>
        <taxon>Viridiplantae</taxon>
        <taxon>Streptophyta</taxon>
        <taxon>Embryophyta</taxon>
        <taxon>Tracheophyta</taxon>
        <taxon>Spermatophyta</taxon>
        <taxon>Magnoliopsida</taxon>
        <taxon>Liliopsida</taxon>
        <taxon>Asparagales</taxon>
        <taxon>Orchidaceae</taxon>
        <taxon>Epidendroideae</taxon>
        <taxon>Malaxideae</taxon>
        <taxon>Dendrobiinae</taxon>
        <taxon>Dendrobium</taxon>
    </lineage>
</organism>
<dbReference type="EMBL" id="KZ502026">
    <property type="protein sequence ID" value="PKU84855.1"/>
    <property type="molecule type" value="Genomic_DNA"/>
</dbReference>
<sequence length="279" mass="31293">MEDRRSAATVDQVIHRLPHPPSSRKFIRQTGSSPPAFGDSGFENDRKFYSSKERAIVINEGGLMLKKKVQDYEGKGKGILMEENLTDKFSDKIMNLSKSLEFDKCTPTSRDLVPSKIDSGRKELLHAIQTSEDLDRSKNTDEASLQNSDLLKKGLLQQLIEVLNLLQDEAKGAWFSACFRRKQKESGLICLLKAPRGQIWTLDSLRQSIKPPIRAGFTRVMEDCLLVTSDDWNVPPWKGIASTTSGKAYLEKAPRNYNSALVIREPNLEKVAVVADLVS</sequence>
<reference evidence="2 3" key="1">
    <citation type="journal article" date="2016" name="Sci. Rep.">
        <title>The Dendrobium catenatum Lindl. genome sequence provides insights into polysaccharide synthase, floral development and adaptive evolution.</title>
        <authorList>
            <person name="Zhang G.Q."/>
            <person name="Xu Q."/>
            <person name="Bian C."/>
            <person name="Tsai W.C."/>
            <person name="Yeh C.M."/>
            <person name="Liu K.W."/>
            <person name="Yoshida K."/>
            <person name="Zhang L.S."/>
            <person name="Chang S.B."/>
            <person name="Chen F."/>
            <person name="Shi Y."/>
            <person name="Su Y.Y."/>
            <person name="Zhang Y.Q."/>
            <person name="Chen L.J."/>
            <person name="Yin Y."/>
            <person name="Lin M."/>
            <person name="Huang H."/>
            <person name="Deng H."/>
            <person name="Wang Z.W."/>
            <person name="Zhu S.L."/>
            <person name="Zhao X."/>
            <person name="Deng C."/>
            <person name="Niu S.C."/>
            <person name="Huang J."/>
            <person name="Wang M."/>
            <person name="Liu G.H."/>
            <person name="Yang H.J."/>
            <person name="Xiao X.J."/>
            <person name="Hsiao Y.Y."/>
            <person name="Wu W.L."/>
            <person name="Chen Y.Y."/>
            <person name="Mitsuda N."/>
            <person name="Ohme-Takagi M."/>
            <person name="Luo Y.B."/>
            <person name="Van de Peer Y."/>
            <person name="Liu Z.J."/>
        </authorList>
    </citation>
    <scope>NUCLEOTIDE SEQUENCE [LARGE SCALE GENOMIC DNA]</scope>
    <source>
        <tissue evidence="2">The whole plant</tissue>
    </source>
</reference>
<evidence type="ECO:0000313" key="2">
    <source>
        <dbReference type="EMBL" id="PKU84855.1"/>
    </source>
</evidence>
<reference evidence="2 3" key="2">
    <citation type="journal article" date="2017" name="Nature">
        <title>The Apostasia genome and the evolution of orchids.</title>
        <authorList>
            <person name="Zhang G.Q."/>
            <person name="Liu K.W."/>
            <person name="Li Z."/>
            <person name="Lohaus R."/>
            <person name="Hsiao Y.Y."/>
            <person name="Niu S.C."/>
            <person name="Wang J.Y."/>
            <person name="Lin Y.C."/>
            <person name="Xu Q."/>
            <person name="Chen L.J."/>
            <person name="Yoshida K."/>
            <person name="Fujiwara S."/>
            <person name="Wang Z.W."/>
            <person name="Zhang Y.Q."/>
            <person name="Mitsuda N."/>
            <person name="Wang M."/>
            <person name="Liu G.H."/>
            <person name="Pecoraro L."/>
            <person name="Huang H.X."/>
            <person name="Xiao X.J."/>
            <person name="Lin M."/>
            <person name="Wu X.Y."/>
            <person name="Wu W.L."/>
            <person name="Chen Y.Y."/>
            <person name="Chang S.B."/>
            <person name="Sakamoto S."/>
            <person name="Ohme-Takagi M."/>
            <person name="Yagi M."/>
            <person name="Zeng S.J."/>
            <person name="Shen C.Y."/>
            <person name="Yeh C.M."/>
            <person name="Luo Y.B."/>
            <person name="Tsai W.C."/>
            <person name="Van de Peer Y."/>
            <person name="Liu Z.J."/>
        </authorList>
    </citation>
    <scope>NUCLEOTIDE SEQUENCE [LARGE SCALE GENOMIC DNA]</scope>
    <source>
        <tissue evidence="2">The whole plant</tissue>
    </source>
</reference>
<proteinExistence type="predicted"/>
<evidence type="ECO:0000313" key="3">
    <source>
        <dbReference type="Proteomes" id="UP000233837"/>
    </source>
</evidence>
<protein>
    <submittedName>
        <fullName evidence="2">Uncharacterized protein</fullName>
    </submittedName>
</protein>
<feature type="region of interest" description="Disordered" evidence="1">
    <location>
        <begin position="17"/>
        <end position="42"/>
    </location>
</feature>
<dbReference type="AlphaFoldDB" id="A0A2I0XAB7"/>
<dbReference type="Proteomes" id="UP000233837">
    <property type="component" value="Unassembled WGS sequence"/>
</dbReference>